<evidence type="ECO:0000313" key="2">
    <source>
        <dbReference type="Proteomes" id="UP001221757"/>
    </source>
</evidence>
<proteinExistence type="predicted"/>
<keyword evidence="2" id="KW-1185">Reference proteome</keyword>
<reference evidence="1" key="1">
    <citation type="submission" date="2023-03" db="EMBL/GenBank/DDBJ databases">
        <title>Massive genome expansion in bonnet fungi (Mycena s.s.) driven by repeated elements and novel gene families across ecological guilds.</title>
        <authorList>
            <consortium name="Lawrence Berkeley National Laboratory"/>
            <person name="Harder C.B."/>
            <person name="Miyauchi S."/>
            <person name="Viragh M."/>
            <person name="Kuo A."/>
            <person name="Thoen E."/>
            <person name="Andreopoulos B."/>
            <person name="Lu D."/>
            <person name="Skrede I."/>
            <person name="Drula E."/>
            <person name="Henrissat B."/>
            <person name="Morin E."/>
            <person name="Kohler A."/>
            <person name="Barry K."/>
            <person name="LaButti K."/>
            <person name="Morin E."/>
            <person name="Salamov A."/>
            <person name="Lipzen A."/>
            <person name="Mereny Z."/>
            <person name="Hegedus B."/>
            <person name="Baldrian P."/>
            <person name="Stursova M."/>
            <person name="Weitz H."/>
            <person name="Taylor A."/>
            <person name="Grigoriev I.V."/>
            <person name="Nagy L.G."/>
            <person name="Martin F."/>
            <person name="Kauserud H."/>
        </authorList>
    </citation>
    <scope>NUCLEOTIDE SEQUENCE</scope>
    <source>
        <strain evidence="1">CBHHK067</strain>
    </source>
</reference>
<evidence type="ECO:0000313" key="1">
    <source>
        <dbReference type="EMBL" id="KAJ7649608.1"/>
    </source>
</evidence>
<comment type="caution">
    <text evidence="1">The sequence shown here is derived from an EMBL/GenBank/DDBJ whole genome shotgun (WGS) entry which is preliminary data.</text>
</comment>
<dbReference type="EMBL" id="JARKIE010000362">
    <property type="protein sequence ID" value="KAJ7649608.1"/>
    <property type="molecule type" value="Genomic_DNA"/>
</dbReference>
<accession>A0AAD7CHV5</accession>
<protein>
    <submittedName>
        <fullName evidence="1">Uncharacterized protein</fullName>
    </submittedName>
</protein>
<sequence length="111" mass="12649">MCVSWEMPDISAFDAVETAASCASLAARRSAAHFHCQGKMERGPRDGRGRRYRRQRCDAGPAPDVALPHLDRAHKRHGDNPFWESKELYCDSFYCIWGASSPLSALWRFKY</sequence>
<gene>
    <name evidence="1" type="ORF">B0H17DRAFT_1102173</name>
</gene>
<dbReference type="AlphaFoldDB" id="A0AAD7CHV5"/>
<name>A0AAD7CHV5_MYCRO</name>
<organism evidence="1 2">
    <name type="scientific">Mycena rosella</name>
    <name type="common">Pink bonnet</name>
    <name type="synonym">Agaricus rosellus</name>
    <dbReference type="NCBI Taxonomy" id="1033263"/>
    <lineage>
        <taxon>Eukaryota</taxon>
        <taxon>Fungi</taxon>
        <taxon>Dikarya</taxon>
        <taxon>Basidiomycota</taxon>
        <taxon>Agaricomycotina</taxon>
        <taxon>Agaricomycetes</taxon>
        <taxon>Agaricomycetidae</taxon>
        <taxon>Agaricales</taxon>
        <taxon>Marasmiineae</taxon>
        <taxon>Mycenaceae</taxon>
        <taxon>Mycena</taxon>
    </lineage>
</organism>
<dbReference type="Proteomes" id="UP001221757">
    <property type="component" value="Unassembled WGS sequence"/>
</dbReference>